<dbReference type="InterPro" id="IPR021375">
    <property type="entry name" value="DUF2997"/>
</dbReference>
<comment type="caution">
    <text evidence="1">The sequence shown here is derived from an EMBL/GenBank/DDBJ whole genome shotgun (WGS) entry which is preliminary data.</text>
</comment>
<dbReference type="Pfam" id="PF11211">
    <property type="entry name" value="DUF2997"/>
    <property type="match status" value="1"/>
</dbReference>
<gene>
    <name evidence="1" type="ORF">Psch_03524</name>
</gene>
<reference evidence="1 2" key="1">
    <citation type="journal article" date="2018" name="Environ. Microbiol.">
        <title>Novel energy conservation strategies and behaviour of Pelotomaculum schinkii driving syntrophic propionate catabolism.</title>
        <authorList>
            <person name="Hidalgo-Ahumada C.A.P."/>
            <person name="Nobu M.K."/>
            <person name="Narihiro T."/>
            <person name="Tamaki H."/>
            <person name="Liu W.T."/>
            <person name="Kamagata Y."/>
            <person name="Stams A.J.M."/>
            <person name="Imachi H."/>
            <person name="Sousa D.Z."/>
        </authorList>
    </citation>
    <scope>NUCLEOTIDE SEQUENCE [LARGE SCALE GENOMIC DNA]</scope>
    <source>
        <strain evidence="1 2">HH</strain>
    </source>
</reference>
<evidence type="ECO:0008006" key="3">
    <source>
        <dbReference type="Google" id="ProtNLM"/>
    </source>
</evidence>
<dbReference type="Proteomes" id="UP000298324">
    <property type="component" value="Unassembled WGS sequence"/>
</dbReference>
<dbReference type="EMBL" id="QFGA01000003">
    <property type="protein sequence ID" value="TEB04762.1"/>
    <property type="molecule type" value="Genomic_DNA"/>
</dbReference>
<sequence length="70" mass="7663">MKEIIITVKPDGSTEIEAAGYTGRDCLKATKPFEDALGFITQREPKPIMLQETEENEVGGSGVFKKLSAF</sequence>
<organism evidence="1 2">
    <name type="scientific">Pelotomaculum schinkii</name>
    <dbReference type="NCBI Taxonomy" id="78350"/>
    <lineage>
        <taxon>Bacteria</taxon>
        <taxon>Bacillati</taxon>
        <taxon>Bacillota</taxon>
        <taxon>Clostridia</taxon>
        <taxon>Eubacteriales</taxon>
        <taxon>Desulfotomaculaceae</taxon>
        <taxon>Pelotomaculum</taxon>
    </lineage>
</organism>
<proteinExistence type="predicted"/>
<dbReference type="RefSeq" id="WP_190259091.1">
    <property type="nucleotide sequence ID" value="NZ_QFGA01000003.1"/>
</dbReference>
<accession>A0A4Y7R7N0</accession>
<dbReference type="AlphaFoldDB" id="A0A4Y7R7N0"/>
<name>A0A4Y7R7N0_9FIRM</name>
<protein>
    <recommendedName>
        <fullName evidence="3">DUF2997 domain-containing protein</fullName>
    </recommendedName>
</protein>
<evidence type="ECO:0000313" key="1">
    <source>
        <dbReference type="EMBL" id="TEB04762.1"/>
    </source>
</evidence>
<evidence type="ECO:0000313" key="2">
    <source>
        <dbReference type="Proteomes" id="UP000298324"/>
    </source>
</evidence>
<keyword evidence="2" id="KW-1185">Reference proteome</keyword>